<protein>
    <recommendedName>
        <fullName evidence="9">CWH43-like N-terminal domain-containing protein</fullName>
    </recommendedName>
</protein>
<evidence type="ECO:0000256" key="7">
    <source>
        <dbReference type="ARBA" id="ARBA00023136"/>
    </source>
</evidence>
<feature type="transmembrane region" description="Helical" evidence="8">
    <location>
        <begin position="147"/>
        <end position="167"/>
    </location>
</feature>
<dbReference type="OrthoDB" id="68581at2759"/>
<reference evidence="11" key="3">
    <citation type="submission" date="2019-08" db="EMBL/GenBank/DDBJ databases">
        <authorList>
            <consortium name="Photinus pyralis genome working group"/>
            <person name="Fallon T.R."/>
            <person name="Sander Lower S.E."/>
            <person name="Weng J.-K."/>
        </authorList>
    </citation>
    <scope>NUCLEOTIDE SEQUENCE</scope>
    <source>
        <strain evidence="11">1611_PpyrPB1</strain>
        <tissue evidence="11">Whole body</tissue>
    </source>
</reference>
<dbReference type="GO" id="GO:0006506">
    <property type="term" value="P:GPI anchor biosynthetic process"/>
    <property type="evidence" value="ECO:0007669"/>
    <property type="project" value="UniProtKB-KW"/>
</dbReference>
<dbReference type="InterPro" id="IPR019402">
    <property type="entry name" value="CWH43_N"/>
</dbReference>
<evidence type="ECO:0000313" key="11">
    <source>
        <dbReference type="EMBL" id="KAB0803701.1"/>
    </source>
</evidence>
<comment type="similarity">
    <text evidence="2">Belongs to the PGAP2 family.</text>
</comment>
<keyword evidence="3" id="KW-0337">GPI-anchor biosynthesis</keyword>
<dbReference type="FunCoup" id="A0A1Y1KIR8">
    <property type="interactions" value="618"/>
</dbReference>
<accession>A0A1Y1KIR8</accession>
<proteinExistence type="inferred from homology"/>
<keyword evidence="4 8" id="KW-0812">Transmembrane</keyword>
<dbReference type="Pfam" id="PF10277">
    <property type="entry name" value="Frag1"/>
    <property type="match status" value="1"/>
</dbReference>
<evidence type="ECO:0000259" key="9">
    <source>
        <dbReference type="Pfam" id="PF10277"/>
    </source>
</evidence>
<dbReference type="EMBL" id="VVIM01000001">
    <property type="protein sequence ID" value="KAB0803701.1"/>
    <property type="molecule type" value="Genomic_DNA"/>
</dbReference>
<feature type="transmembrane region" description="Helical" evidence="8">
    <location>
        <begin position="188"/>
        <end position="205"/>
    </location>
</feature>
<comment type="subcellular location">
    <subcellularLocation>
        <location evidence="1">Golgi apparatus membrane</location>
        <topology evidence="1">Multi-pass membrane protein</topology>
    </subcellularLocation>
</comment>
<sequence length="259" mass="30380">MASEARYKLLYEEYETTTFVNVPFDKIAWVTVGLPFVAFIFCVFYSVLYNFESATSSHCHVYNVLPSISSAIGNFSPQREIWQFAVALHALPRFCVAAAYLQYHKEVLYPWALSMSVVACLFNIIENFALIILSFWTSSDNYPVHKVSFITFIVASELYMLLAWLLNKRCRRHQRNIAETKSLKWKKRLVLFNISCIVTATYFFIRHNMWCENYVYSLFAFFEYMVVLSNMAFHMMAKLDFKERNLVISKSGVSLQYDR</sequence>
<evidence type="ECO:0000256" key="5">
    <source>
        <dbReference type="ARBA" id="ARBA00022989"/>
    </source>
</evidence>
<evidence type="ECO:0000256" key="8">
    <source>
        <dbReference type="SAM" id="Phobius"/>
    </source>
</evidence>
<dbReference type="GO" id="GO:0005789">
    <property type="term" value="C:endoplasmic reticulum membrane"/>
    <property type="evidence" value="ECO:0007669"/>
    <property type="project" value="TreeGrafter"/>
</dbReference>
<evidence type="ECO:0000256" key="4">
    <source>
        <dbReference type="ARBA" id="ARBA00022692"/>
    </source>
</evidence>
<evidence type="ECO:0000256" key="1">
    <source>
        <dbReference type="ARBA" id="ARBA00004653"/>
    </source>
</evidence>
<dbReference type="InParanoid" id="A0A1Y1KIR8"/>
<gene>
    <name evidence="11" type="ORF">PPYR_00671</name>
</gene>
<evidence type="ECO:0000313" key="12">
    <source>
        <dbReference type="Proteomes" id="UP000327044"/>
    </source>
</evidence>
<dbReference type="InterPro" id="IPR039545">
    <property type="entry name" value="PGAP2"/>
</dbReference>
<name>A0A1Y1KIR8_PHOPY</name>
<dbReference type="PANTHER" id="PTHR12892:SF11">
    <property type="entry name" value="POST-GPI ATTACHMENT TO PROTEINS FACTOR 2"/>
    <property type="match status" value="1"/>
</dbReference>
<dbReference type="AlphaFoldDB" id="A0A1Y1KIR8"/>
<dbReference type="Proteomes" id="UP000327044">
    <property type="component" value="Unassembled WGS sequence"/>
</dbReference>
<keyword evidence="7 8" id="KW-0472">Membrane</keyword>
<feature type="domain" description="CWH43-like N-terminal" evidence="9">
    <location>
        <begin position="27"/>
        <end position="242"/>
    </location>
</feature>
<feature type="transmembrane region" description="Helical" evidence="8">
    <location>
        <begin position="217"/>
        <end position="237"/>
    </location>
</feature>
<reference evidence="10" key="1">
    <citation type="journal article" date="2016" name="Sci. Rep.">
        <title>Molecular characterization of firefly nuptial gifts: a multi-omics approach sheds light on postcopulatory sexual selection.</title>
        <authorList>
            <person name="Al-Wathiqui N."/>
            <person name="Fallon T.R."/>
            <person name="South A."/>
            <person name="Weng J.K."/>
            <person name="Lewis S.M."/>
        </authorList>
    </citation>
    <scope>NUCLEOTIDE SEQUENCE</scope>
</reference>
<dbReference type="EMBL" id="GEZM01082553">
    <property type="protein sequence ID" value="JAV61322.1"/>
    <property type="molecule type" value="Transcribed_RNA"/>
</dbReference>
<reference evidence="11 12" key="2">
    <citation type="journal article" date="2018" name="Elife">
        <title>Firefly genomes illuminate parallel origins of bioluminescence in beetles.</title>
        <authorList>
            <person name="Fallon T.R."/>
            <person name="Lower S.E."/>
            <person name="Chang C.H."/>
            <person name="Bessho-Uehara M."/>
            <person name="Martin G.J."/>
            <person name="Bewick A.J."/>
            <person name="Behringer M."/>
            <person name="Debat H.J."/>
            <person name="Wong I."/>
            <person name="Day J.C."/>
            <person name="Suvorov A."/>
            <person name="Silva C.J."/>
            <person name="Stanger-Hall K.F."/>
            <person name="Hall D.W."/>
            <person name="Schmitz R.J."/>
            <person name="Nelson D.R."/>
            <person name="Lewis S.M."/>
            <person name="Shigenobu S."/>
            <person name="Bybee S.M."/>
            <person name="Larracuente A.M."/>
            <person name="Oba Y."/>
            <person name="Weng J.K."/>
        </authorList>
    </citation>
    <scope>NUCLEOTIDE SEQUENCE [LARGE SCALE GENOMIC DNA]</scope>
    <source>
        <strain evidence="11">1611_PpyrPB1</strain>
        <tissue evidence="11">Whole body</tissue>
    </source>
</reference>
<feature type="transmembrane region" description="Helical" evidence="8">
    <location>
        <begin position="108"/>
        <end position="135"/>
    </location>
</feature>
<keyword evidence="12" id="KW-1185">Reference proteome</keyword>
<dbReference type="GO" id="GO:0000139">
    <property type="term" value="C:Golgi membrane"/>
    <property type="evidence" value="ECO:0007669"/>
    <property type="project" value="UniProtKB-SubCell"/>
</dbReference>
<keyword evidence="5 8" id="KW-1133">Transmembrane helix</keyword>
<organism evidence="10">
    <name type="scientific">Photinus pyralis</name>
    <name type="common">Common eastern firefly</name>
    <name type="synonym">Lampyris pyralis</name>
    <dbReference type="NCBI Taxonomy" id="7054"/>
    <lineage>
        <taxon>Eukaryota</taxon>
        <taxon>Metazoa</taxon>
        <taxon>Ecdysozoa</taxon>
        <taxon>Arthropoda</taxon>
        <taxon>Hexapoda</taxon>
        <taxon>Insecta</taxon>
        <taxon>Pterygota</taxon>
        <taxon>Neoptera</taxon>
        <taxon>Endopterygota</taxon>
        <taxon>Coleoptera</taxon>
        <taxon>Polyphaga</taxon>
        <taxon>Elateriformia</taxon>
        <taxon>Elateroidea</taxon>
        <taxon>Lampyridae</taxon>
        <taxon>Lampyrinae</taxon>
        <taxon>Photinus</taxon>
    </lineage>
</organism>
<evidence type="ECO:0000256" key="3">
    <source>
        <dbReference type="ARBA" id="ARBA00022502"/>
    </source>
</evidence>
<dbReference type="PANTHER" id="PTHR12892">
    <property type="entry name" value="FGF RECEPTOR ACTIVATING PROTEIN 1"/>
    <property type="match status" value="1"/>
</dbReference>
<keyword evidence="6" id="KW-0333">Golgi apparatus</keyword>
<evidence type="ECO:0000256" key="2">
    <source>
        <dbReference type="ARBA" id="ARBA00007414"/>
    </source>
</evidence>
<evidence type="ECO:0000313" key="10">
    <source>
        <dbReference type="EMBL" id="JAV61322.1"/>
    </source>
</evidence>
<feature type="transmembrane region" description="Helical" evidence="8">
    <location>
        <begin position="27"/>
        <end position="48"/>
    </location>
</feature>
<evidence type="ECO:0000256" key="6">
    <source>
        <dbReference type="ARBA" id="ARBA00023034"/>
    </source>
</evidence>